<dbReference type="Gene3D" id="1.20.1110.10">
    <property type="entry name" value="Calcium-transporting ATPase, transmembrane domain"/>
    <property type="match status" value="1"/>
</dbReference>
<dbReference type="EMBL" id="PDNA01000093">
    <property type="protein sequence ID" value="PGH14473.1"/>
    <property type="molecule type" value="Genomic_DNA"/>
</dbReference>
<dbReference type="STRING" id="1447883.A0A2B7Y0B3"/>
<dbReference type="GO" id="GO:0005388">
    <property type="term" value="F:P-type calcium transporter activity"/>
    <property type="evidence" value="ECO:0007669"/>
    <property type="project" value="TreeGrafter"/>
</dbReference>
<dbReference type="AlphaFoldDB" id="A0A2B7Y0B3"/>
<evidence type="ECO:0000313" key="5">
    <source>
        <dbReference type="EMBL" id="PGH14473.1"/>
    </source>
</evidence>
<protein>
    <recommendedName>
        <fullName evidence="4">P-type ATPase A domain-containing protein</fullName>
    </recommendedName>
</protein>
<keyword evidence="6" id="KW-1185">Reference proteome</keyword>
<proteinExistence type="predicted"/>
<sequence length="217" mass="23672">MERRLLSLGTKLADRMVKTIRSGRIIEISISDILVSDVILLKPGDVIPADGESDAIKKTPADQIYKALLKRENLNKLDPFILSGATVSGGVGSFLCTCTGVHSIYGRIMMSLPVLENRAKTRLGVRLMTLAEKTARIGCCAALLLFVVLLTRYCVRLPSNRATPAEKGKEFLKIVLGSVAFLVIAVHNWFPLVLLPAFSSQQGIMEGQCFRALATSR</sequence>
<dbReference type="GO" id="GO:0012505">
    <property type="term" value="C:endomembrane system"/>
    <property type="evidence" value="ECO:0007669"/>
    <property type="project" value="UniProtKB-SubCell"/>
</dbReference>
<feature type="transmembrane region" description="Helical" evidence="3">
    <location>
        <begin position="171"/>
        <end position="190"/>
    </location>
</feature>
<organism evidence="5 6">
    <name type="scientific">Polytolypa hystricis (strain UAMH7299)</name>
    <dbReference type="NCBI Taxonomy" id="1447883"/>
    <lineage>
        <taxon>Eukaryota</taxon>
        <taxon>Fungi</taxon>
        <taxon>Dikarya</taxon>
        <taxon>Ascomycota</taxon>
        <taxon>Pezizomycotina</taxon>
        <taxon>Eurotiomycetes</taxon>
        <taxon>Eurotiomycetidae</taxon>
        <taxon>Onygenales</taxon>
        <taxon>Onygenales incertae sedis</taxon>
        <taxon>Polytolypa</taxon>
    </lineage>
</organism>
<dbReference type="OrthoDB" id="4526328at2759"/>
<dbReference type="PANTHER" id="PTHR24093:SF369">
    <property type="entry name" value="CALCIUM-TRANSPORTING ATPASE"/>
    <property type="match status" value="1"/>
</dbReference>
<keyword evidence="3" id="KW-0812">Transmembrane</keyword>
<name>A0A2B7Y0B3_POLH7</name>
<feature type="transmembrane region" description="Helical" evidence="3">
    <location>
        <begin position="135"/>
        <end position="155"/>
    </location>
</feature>
<evidence type="ECO:0000256" key="1">
    <source>
        <dbReference type="ARBA" id="ARBA00004127"/>
    </source>
</evidence>
<evidence type="ECO:0000256" key="3">
    <source>
        <dbReference type="SAM" id="Phobius"/>
    </source>
</evidence>
<dbReference type="GO" id="GO:0005886">
    <property type="term" value="C:plasma membrane"/>
    <property type="evidence" value="ECO:0007669"/>
    <property type="project" value="TreeGrafter"/>
</dbReference>
<dbReference type="InterPro" id="IPR059000">
    <property type="entry name" value="ATPase_P-type_domA"/>
</dbReference>
<keyword evidence="2" id="KW-0460">Magnesium</keyword>
<dbReference type="Pfam" id="PF00122">
    <property type="entry name" value="E1-E2_ATPase"/>
    <property type="match status" value="1"/>
</dbReference>
<dbReference type="Proteomes" id="UP000224634">
    <property type="component" value="Unassembled WGS sequence"/>
</dbReference>
<gene>
    <name evidence="5" type="ORF">AJ80_05918</name>
</gene>
<evidence type="ECO:0000313" key="6">
    <source>
        <dbReference type="Proteomes" id="UP000224634"/>
    </source>
</evidence>
<dbReference type="Gene3D" id="2.70.150.10">
    <property type="entry name" value="Calcium-transporting ATPase, cytoplasmic transduction domain A"/>
    <property type="match status" value="1"/>
</dbReference>
<dbReference type="InterPro" id="IPR008250">
    <property type="entry name" value="ATPase_P-typ_transduc_dom_A_sf"/>
</dbReference>
<comment type="caution">
    <text evidence="5">The sequence shown here is derived from an EMBL/GenBank/DDBJ whole genome shotgun (WGS) entry which is preliminary data.</text>
</comment>
<feature type="domain" description="P-type ATPase A" evidence="4">
    <location>
        <begin position="12"/>
        <end position="53"/>
    </location>
</feature>
<evidence type="ECO:0000259" key="4">
    <source>
        <dbReference type="Pfam" id="PF00122"/>
    </source>
</evidence>
<dbReference type="PANTHER" id="PTHR24093">
    <property type="entry name" value="CATION TRANSPORTING ATPASE"/>
    <property type="match status" value="1"/>
</dbReference>
<evidence type="ECO:0000256" key="2">
    <source>
        <dbReference type="ARBA" id="ARBA00022842"/>
    </source>
</evidence>
<keyword evidence="3" id="KW-1133">Transmembrane helix</keyword>
<accession>A0A2B7Y0B3</accession>
<comment type="subcellular location">
    <subcellularLocation>
        <location evidence="1">Endomembrane system</location>
        <topology evidence="1">Multi-pass membrane protein</topology>
    </subcellularLocation>
</comment>
<reference evidence="5 6" key="1">
    <citation type="submission" date="2017-10" db="EMBL/GenBank/DDBJ databases">
        <title>Comparative genomics in systemic dimorphic fungi from Ajellomycetaceae.</title>
        <authorList>
            <person name="Munoz J.F."/>
            <person name="Mcewen J.G."/>
            <person name="Clay O.K."/>
            <person name="Cuomo C.A."/>
        </authorList>
    </citation>
    <scope>NUCLEOTIDE SEQUENCE [LARGE SCALE GENOMIC DNA]</scope>
    <source>
        <strain evidence="5 6">UAMH7299</strain>
    </source>
</reference>
<dbReference type="GO" id="GO:0006874">
    <property type="term" value="P:intracellular calcium ion homeostasis"/>
    <property type="evidence" value="ECO:0007669"/>
    <property type="project" value="TreeGrafter"/>
</dbReference>
<keyword evidence="3" id="KW-0472">Membrane</keyword>
<dbReference type="SUPFAM" id="SSF81653">
    <property type="entry name" value="Calcium ATPase, transduction domain A"/>
    <property type="match status" value="1"/>
</dbReference>